<keyword evidence="5" id="KW-0234">DNA repair</keyword>
<evidence type="ECO:0000256" key="5">
    <source>
        <dbReference type="ARBA" id="ARBA00023204"/>
    </source>
</evidence>
<evidence type="ECO:0000313" key="9">
    <source>
        <dbReference type="Proteomes" id="UP001153365"/>
    </source>
</evidence>
<feature type="chain" id="PRO_5043829931" evidence="7">
    <location>
        <begin position="23"/>
        <end position="134"/>
    </location>
</feature>
<comment type="subcellular location">
    <subcellularLocation>
        <location evidence="1">Nucleus</location>
    </subcellularLocation>
</comment>
<dbReference type="PANTHER" id="PTHR28680">
    <property type="entry name" value="CENTROMERE PROTEIN X"/>
    <property type="match status" value="1"/>
</dbReference>
<organism evidence="8 9">
    <name type="scientific">Phakopsora pachyrhizi</name>
    <name type="common">Asian soybean rust disease fungus</name>
    <dbReference type="NCBI Taxonomy" id="170000"/>
    <lineage>
        <taxon>Eukaryota</taxon>
        <taxon>Fungi</taxon>
        <taxon>Dikarya</taxon>
        <taxon>Basidiomycota</taxon>
        <taxon>Pucciniomycotina</taxon>
        <taxon>Pucciniomycetes</taxon>
        <taxon>Pucciniales</taxon>
        <taxon>Phakopsoraceae</taxon>
        <taxon>Phakopsora</taxon>
    </lineage>
</organism>
<evidence type="ECO:0000256" key="3">
    <source>
        <dbReference type="ARBA" id="ARBA00022763"/>
    </source>
</evidence>
<keyword evidence="6" id="KW-0539">Nucleus</keyword>
<dbReference type="GO" id="GO:0051382">
    <property type="term" value="P:kinetochore assembly"/>
    <property type="evidence" value="ECO:0007669"/>
    <property type="project" value="InterPro"/>
</dbReference>
<accession>A0AAV0BHK0</accession>
<gene>
    <name evidence="8" type="ORF">PPACK8108_LOCUS19946</name>
</gene>
<dbReference type="AlphaFoldDB" id="A0AAV0BHK0"/>
<dbReference type="GO" id="GO:0071821">
    <property type="term" value="C:FANCM-MHF complex"/>
    <property type="evidence" value="ECO:0007669"/>
    <property type="project" value="TreeGrafter"/>
</dbReference>
<evidence type="ECO:0000313" key="8">
    <source>
        <dbReference type="EMBL" id="CAH7685428.1"/>
    </source>
</evidence>
<keyword evidence="9" id="KW-1185">Reference proteome</keyword>
<evidence type="ECO:0000256" key="2">
    <source>
        <dbReference type="ARBA" id="ARBA00009359"/>
    </source>
</evidence>
<reference evidence="8" key="1">
    <citation type="submission" date="2022-06" db="EMBL/GenBank/DDBJ databases">
        <authorList>
            <consortium name="SYNGENTA / RWTH Aachen University"/>
        </authorList>
    </citation>
    <scope>NUCLEOTIDE SEQUENCE</scope>
</reference>
<dbReference type="Proteomes" id="UP001153365">
    <property type="component" value="Unassembled WGS sequence"/>
</dbReference>
<dbReference type="GO" id="GO:0003677">
    <property type="term" value="F:DNA binding"/>
    <property type="evidence" value="ECO:0007669"/>
    <property type="project" value="UniProtKB-KW"/>
</dbReference>
<dbReference type="GO" id="GO:0031297">
    <property type="term" value="P:replication fork processing"/>
    <property type="evidence" value="ECO:0007669"/>
    <property type="project" value="TreeGrafter"/>
</dbReference>
<dbReference type="GO" id="GO:0006281">
    <property type="term" value="P:DNA repair"/>
    <property type="evidence" value="ECO:0007669"/>
    <property type="project" value="UniProtKB-KW"/>
</dbReference>
<dbReference type="InterPro" id="IPR018552">
    <property type="entry name" value="CENP-X"/>
</dbReference>
<evidence type="ECO:0000256" key="1">
    <source>
        <dbReference type="ARBA" id="ARBA00004123"/>
    </source>
</evidence>
<feature type="signal peptide" evidence="7">
    <location>
        <begin position="1"/>
        <end position="22"/>
    </location>
</feature>
<comment type="caution">
    <text evidence="8">The sequence shown here is derived from an EMBL/GenBank/DDBJ whole genome shotgun (WGS) entry which is preliminary data.</text>
</comment>
<dbReference type="PANTHER" id="PTHR28680:SF1">
    <property type="entry name" value="CENTROMERE PROTEIN X"/>
    <property type="match status" value="1"/>
</dbReference>
<keyword evidence="3" id="KW-0227">DNA damage</keyword>
<dbReference type="EMBL" id="CALTRL010005721">
    <property type="protein sequence ID" value="CAH7685428.1"/>
    <property type="molecule type" value="Genomic_DNA"/>
</dbReference>
<evidence type="ECO:0000256" key="7">
    <source>
        <dbReference type="SAM" id="SignalP"/>
    </source>
</evidence>
<proteinExistence type="inferred from homology"/>
<evidence type="ECO:0000256" key="4">
    <source>
        <dbReference type="ARBA" id="ARBA00023125"/>
    </source>
</evidence>
<sequence length="134" mass="15175">MFFFLFFSFSFSFFFFLQLSLSKATIHEIFRIVWAKDRLSQAGSTSSLSDLPPRINDQALGLSAEYLRLFTLELIHRSVRAAIEESETQKSCKIDQEDGDIDDQLKSAEGDGFAGRLVEVKNLQKIAPGVLLDF</sequence>
<name>A0AAV0BHK0_PHAPC</name>
<keyword evidence="4" id="KW-0238">DNA-binding</keyword>
<evidence type="ECO:0000256" key="6">
    <source>
        <dbReference type="ARBA" id="ARBA00023242"/>
    </source>
</evidence>
<dbReference type="GO" id="GO:0000712">
    <property type="term" value="P:resolution of meiotic recombination intermediates"/>
    <property type="evidence" value="ECO:0007669"/>
    <property type="project" value="TreeGrafter"/>
</dbReference>
<keyword evidence="7" id="KW-0732">Signal</keyword>
<dbReference type="Pfam" id="PF09415">
    <property type="entry name" value="CENP-X"/>
    <property type="match status" value="1"/>
</dbReference>
<protein>
    <submittedName>
        <fullName evidence="8">Uncharacterized protein</fullName>
    </submittedName>
</protein>
<comment type="similarity">
    <text evidence="2">Belongs to the CENP-X/MHF2 family.</text>
</comment>